<dbReference type="Gene3D" id="3.40.50.2000">
    <property type="entry name" value="Glycogen Phosphorylase B"/>
    <property type="match status" value="2"/>
</dbReference>
<dbReference type="Proteomes" id="UP001597418">
    <property type="component" value="Unassembled WGS sequence"/>
</dbReference>
<gene>
    <name evidence="3" type="ORF">ACFSQ6_07450</name>
</gene>
<sequence>MKIAYCVLGTFNSGGMERVLANKANYLTKIGHEVTIITTDQQNRKPYYSLDDRITCIDLKINYTDDLTKCLPSRLISYVLKQARHKTKLCTFLNQRKQDLVVSLFDHDATILPKLSDGSKKVLEIHFSRYKRLQYNRNGLWRWIDKYRSHKDLVLVKQFSRFVVLTEEDKGYWGALPNIQVIPNANSFVPNKISDVTSKNVIAVGRYDAQKNFEDLIQIWCLVVNDCTDWKLTIYGQGPQKQQLQRLINQLDLSSSVTLHPPVSEIEKAYVDSAILAMTSKYEGLPMALLEAQACGLPLVSYACKCGPRDIIKDDLNGYLIDPGDKAAMAAKLIDLIRNRDLRARLGANAAQQSNLYEEDKIMQQWVSLFESLVNRHPDFK</sequence>
<dbReference type="CDD" id="cd03820">
    <property type="entry name" value="GT4_AmsD-like"/>
    <property type="match status" value="1"/>
</dbReference>
<dbReference type="RefSeq" id="WP_066756229.1">
    <property type="nucleotide sequence ID" value="NZ_JBHUMB010000006.1"/>
</dbReference>
<accession>A0ABW5UEK7</accession>
<proteinExistence type="predicted"/>
<evidence type="ECO:0000313" key="3">
    <source>
        <dbReference type="EMBL" id="MFD2743229.1"/>
    </source>
</evidence>
<dbReference type="InterPro" id="IPR001296">
    <property type="entry name" value="Glyco_trans_1"/>
</dbReference>
<dbReference type="EC" id="2.4.-.-" evidence="3"/>
<comment type="caution">
    <text evidence="3">The sequence shown here is derived from an EMBL/GenBank/DDBJ whole genome shotgun (WGS) entry which is preliminary data.</text>
</comment>
<dbReference type="Pfam" id="PF00534">
    <property type="entry name" value="Glycos_transf_1"/>
    <property type="match status" value="1"/>
</dbReference>
<evidence type="ECO:0000259" key="2">
    <source>
        <dbReference type="Pfam" id="PF13439"/>
    </source>
</evidence>
<dbReference type="PANTHER" id="PTHR12526">
    <property type="entry name" value="GLYCOSYLTRANSFERASE"/>
    <property type="match status" value="1"/>
</dbReference>
<dbReference type="InterPro" id="IPR028098">
    <property type="entry name" value="Glyco_trans_4-like_N"/>
</dbReference>
<feature type="domain" description="Glycosyltransferase subfamily 4-like N-terminal" evidence="2">
    <location>
        <begin position="14"/>
        <end position="184"/>
    </location>
</feature>
<dbReference type="SUPFAM" id="SSF53756">
    <property type="entry name" value="UDP-Glycosyltransferase/glycogen phosphorylase"/>
    <property type="match status" value="1"/>
</dbReference>
<keyword evidence="4" id="KW-1185">Reference proteome</keyword>
<dbReference type="Pfam" id="PF13439">
    <property type="entry name" value="Glyco_transf_4"/>
    <property type="match status" value="1"/>
</dbReference>
<keyword evidence="3" id="KW-0808">Transferase</keyword>
<organism evidence="3 4">
    <name type="scientific">Sphingobacterium populi</name>
    <dbReference type="NCBI Taxonomy" id="1812824"/>
    <lineage>
        <taxon>Bacteria</taxon>
        <taxon>Pseudomonadati</taxon>
        <taxon>Bacteroidota</taxon>
        <taxon>Sphingobacteriia</taxon>
        <taxon>Sphingobacteriales</taxon>
        <taxon>Sphingobacteriaceae</taxon>
        <taxon>Sphingobacterium</taxon>
    </lineage>
</organism>
<reference evidence="4" key="1">
    <citation type="journal article" date="2019" name="Int. J. Syst. Evol. Microbiol.">
        <title>The Global Catalogue of Microorganisms (GCM) 10K type strain sequencing project: providing services to taxonomists for standard genome sequencing and annotation.</title>
        <authorList>
            <consortium name="The Broad Institute Genomics Platform"/>
            <consortium name="The Broad Institute Genome Sequencing Center for Infectious Disease"/>
            <person name="Wu L."/>
            <person name="Ma J."/>
        </authorList>
    </citation>
    <scope>NUCLEOTIDE SEQUENCE [LARGE SCALE GENOMIC DNA]</scope>
    <source>
        <strain evidence="4">KCTC 42247</strain>
    </source>
</reference>
<evidence type="ECO:0000313" key="4">
    <source>
        <dbReference type="Proteomes" id="UP001597418"/>
    </source>
</evidence>
<protein>
    <submittedName>
        <fullName evidence="3">Glycosyltransferase family 4 protein</fullName>
        <ecNumber evidence="3">2.4.-.-</ecNumber>
    </submittedName>
</protein>
<evidence type="ECO:0000259" key="1">
    <source>
        <dbReference type="Pfam" id="PF00534"/>
    </source>
</evidence>
<feature type="domain" description="Glycosyl transferase family 1" evidence="1">
    <location>
        <begin position="196"/>
        <end position="352"/>
    </location>
</feature>
<name>A0ABW5UEK7_9SPHI</name>
<keyword evidence="3" id="KW-0328">Glycosyltransferase</keyword>
<dbReference type="PANTHER" id="PTHR12526:SF630">
    <property type="entry name" value="GLYCOSYLTRANSFERASE"/>
    <property type="match status" value="1"/>
</dbReference>
<dbReference type="GO" id="GO:0016757">
    <property type="term" value="F:glycosyltransferase activity"/>
    <property type="evidence" value="ECO:0007669"/>
    <property type="project" value="UniProtKB-KW"/>
</dbReference>
<dbReference type="EMBL" id="JBHUMB010000006">
    <property type="protein sequence ID" value="MFD2743229.1"/>
    <property type="molecule type" value="Genomic_DNA"/>
</dbReference>